<protein>
    <recommendedName>
        <fullName evidence="3">Ankyrin repeat domain-containing protein</fullName>
    </recommendedName>
</protein>
<dbReference type="InterPro" id="IPR036770">
    <property type="entry name" value="Ankyrin_rpt-contain_sf"/>
</dbReference>
<sequence>MLQRSRDALASLCKLGYKEDHPVFVAARDDVEQEKLRVRLFAFLAASGALGVGERTSRRGRPGFCYPLHLAVEANDPGAVAALLWGGADRRLVDSDGLTALDLAREVDDRGSHAAVIAALLRAPPARAP</sequence>
<dbReference type="Proteomes" id="UP001189429">
    <property type="component" value="Unassembled WGS sequence"/>
</dbReference>
<dbReference type="Gene3D" id="1.25.40.20">
    <property type="entry name" value="Ankyrin repeat-containing domain"/>
    <property type="match status" value="1"/>
</dbReference>
<comment type="caution">
    <text evidence="1">The sequence shown here is derived from an EMBL/GenBank/DDBJ whole genome shotgun (WGS) entry which is preliminary data.</text>
</comment>
<dbReference type="EMBL" id="CAUYUJ010014937">
    <property type="protein sequence ID" value="CAK0847871.1"/>
    <property type="molecule type" value="Genomic_DNA"/>
</dbReference>
<evidence type="ECO:0000313" key="1">
    <source>
        <dbReference type="EMBL" id="CAK0847871.1"/>
    </source>
</evidence>
<accession>A0ABN9TP99</accession>
<gene>
    <name evidence="1" type="ORF">PCOR1329_LOCUS40959</name>
</gene>
<evidence type="ECO:0008006" key="3">
    <source>
        <dbReference type="Google" id="ProtNLM"/>
    </source>
</evidence>
<organism evidence="1 2">
    <name type="scientific">Prorocentrum cordatum</name>
    <dbReference type="NCBI Taxonomy" id="2364126"/>
    <lineage>
        <taxon>Eukaryota</taxon>
        <taxon>Sar</taxon>
        <taxon>Alveolata</taxon>
        <taxon>Dinophyceae</taxon>
        <taxon>Prorocentrales</taxon>
        <taxon>Prorocentraceae</taxon>
        <taxon>Prorocentrum</taxon>
    </lineage>
</organism>
<dbReference type="SUPFAM" id="SSF48403">
    <property type="entry name" value="Ankyrin repeat"/>
    <property type="match status" value="1"/>
</dbReference>
<dbReference type="InterPro" id="IPR002110">
    <property type="entry name" value="Ankyrin_rpt"/>
</dbReference>
<reference evidence="1" key="1">
    <citation type="submission" date="2023-10" db="EMBL/GenBank/DDBJ databases">
        <authorList>
            <person name="Chen Y."/>
            <person name="Shah S."/>
            <person name="Dougan E. K."/>
            <person name="Thang M."/>
            <person name="Chan C."/>
        </authorList>
    </citation>
    <scope>NUCLEOTIDE SEQUENCE [LARGE SCALE GENOMIC DNA]</scope>
</reference>
<keyword evidence="2" id="KW-1185">Reference proteome</keyword>
<proteinExistence type="predicted"/>
<evidence type="ECO:0000313" key="2">
    <source>
        <dbReference type="Proteomes" id="UP001189429"/>
    </source>
</evidence>
<name>A0ABN9TP99_9DINO</name>
<dbReference type="Pfam" id="PF13857">
    <property type="entry name" value="Ank_5"/>
    <property type="match status" value="1"/>
</dbReference>